<dbReference type="PROSITE" id="PS50885">
    <property type="entry name" value="HAMP"/>
    <property type="match status" value="1"/>
</dbReference>
<dbReference type="InterPro" id="IPR004089">
    <property type="entry name" value="MCPsignal_dom"/>
</dbReference>
<dbReference type="GO" id="GO:0016020">
    <property type="term" value="C:membrane"/>
    <property type="evidence" value="ECO:0007669"/>
    <property type="project" value="UniProtKB-SubCell"/>
</dbReference>
<dbReference type="PANTHER" id="PTHR32089">
    <property type="entry name" value="METHYL-ACCEPTING CHEMOTAXIS PROTEIN MCPB"/>
    <property type="match status" value="1"/>
</dbReference>
<protein>
    <submittedName>
        <fullName evidence="9">Methyl-accepting chemotaxis sensory transducer</fullName>
    </submittedName>
</protein>
<dbReference type="Pfam" id="PF00015">
    <property type="entry name" value="MCPsignal"/>
    <property type="match status" value="1"/>
</dbReference>
<evidence type="ECO:0000256" key="1">
    <source>
        <dbReference type="ARBA" id="ARBA00004370"/>
    </source>
</evidence>
<dbReference type="PATRIC" id="fig|765913.3.peg.1080"/>
<dbReference type="GO" id="GO:0006935">
    <property type="term" value="P:chemotaxis"/>
    <property type="evidence" value="ECO:0007669"/>
    <property type="project" value="UniProtKB-ARBA"/>
</dbReference>
<feature type="coiled-coil region" evidence="5">
    <location>
        <begin position="401"/>
        <end position="442"/>
    </location>
</feature>
<accession>G2DYE4</accession>
<evidence type="ECO:0000313" key="10">
    <source>
        <dbReference type="Proteomes" id="UP000004200"/>
    </source>
</evidence>
<comment type="similarity">
    <text evidence="3">Belongs to the methyl-accepting chemotaxis (MCP) protein family.</text>
</comment>
<name>G2DYE4_9GAMM</name>
<keyword evidence="6" id="KW-0472">Membrane</keyword>
<gene>
    <name evidence="9" type="ORF">ThidrDRAFT_1056</name>
</gene>
<keyword evidence="5" id="KW-0175">Coiled coil</keyword>
<dbReference type="SMART" id="SM00304">
    <property type="entry name" value="HAMP"/>
    <property type="match status" value="1"/>
</dbReference>
<reference evidence="9 10" key="1">
    <citation type="submission" date="2011-06" db="EMBL/GenBank/DDBJ databases">
        <title>The draft genome of Thiorhodococcus drewsii AZ1.</title>
        <authorList>
            <consortium name="US DOE Joint Genome Institute (JGI-PGF)"/>
            <person name="Lucas S."/>
            <person name="Han J."/>
            <person name="Lapidus A."/>
            <person name="Cheng J.-F."/>
            <person name="Goodwin L."/>
            <person name="Pitluck S."/>
            <person name="Peters L."/>
            <person name="Land M.L."/>
            <person name="Hauser L."/>
            <person name="Vogl K."/>
            <person name="Liu Z."/>
            <person name="Imhoff J."/>
            <person name="Thiel V."/>
            <person name="Frigaard N.-U."/>
            <person name="Bryant D.A."/>
            <person name="Woyke T.J."/>
        </authorList>
    </citation>
    <scope>NUCLEOTIDE SEQUENCE [LARGE SCALE GENOMIC DNA]</scope>
    <source>
        <strain evidence="9 10">AZ1</strain>
    </source>
</reference>
<keyword evidence="2 4" id="KW-0807">Transducer</keyword>
<dbReference type="Pfam" id="PF08376">
    <property type="entry name" value="NIT"/>
    <property type="match status" value="1"/>
</dbReference>
<evidence type="ECO:0000259" key="8">
    <source>
        <dbReference type="PROSITE" id="PS50885"/>
    </source>
</evidence>
<evidence type="ECO:0000256" key="6">
    <source>
        <dbReference type="SAM" id="Phobius"/>
    </source>
</evidence>
<dbReference type="eggNOG" id="COG0840">
    <property type="taxonomic scope" value="Bacteria"/>
</dbReference>
<evidence type="ECO:0000256" key="4">
    <source>
        <dbReference type="PROSITE-ProRule" id="PRU00284"/>
    </source>
</evidence>
<dbReference type="Pfam" id="PF00672">
    <property type="entry name" value="HAMP"/>
    <property type="match status" value="1"/>
</dbReference>
<keyword evidence="10" id="KW-1185">Reference proteome</keyword>
<evidence type="ECO:0000256" key="5">
    <source>
        <dbReference type="SAM" id="Coils"/>
    </source>
</evidence>
<evidence type="ECO:0000259" key="7">
    <source>
        <dbReference type="PROSITE" id="PS50111"/>
    </source>
</evidence>
<dbReference type="EMBL" id="AFWT01000006">
    <property type="protein sequence ID" value="EGV32571.1"/>
    <property type="molecule type" value="Genomic_DNA"/>
</dbReference>
<feature type="domain" description="Methyl-accepting transducer" evidence="7">
    <location>
        <begin position="390"/>
        <end position="626"/>
    </location>
</feature>
<keyword evidence="6" id="KW-1133">Transmembrane helix</keyword>
<evidence type="ECO:0000313" key="9">
    <source>
        <dbReference type="EMBL" id="EGV32571.1"/>
    </source>
</evidence>
<evidence type="ECO:0000256" key="2">
    <source>
        <dbReference type="ARBA" id="ARBA00023224"/>
    </source>
</evidence>
<sequence length="662" mass="72006">MSMFNHLSLKATLITILSIAFVSLMALSGTLITQDFDRYAKAEINERLVDYAYGIDDIAHHLAVERGLSAGYIGSGSTTLHQRILAQRKKANAAIDRIRALVDARGLPYPDLAKGVDQLLALVKKQEIIRTQVDARNGTGAFQYYSDVNAHAADLFVRFIVNVDNPLARRQLLMSLHLSEVKEKLGQIRGKVNGILAAQEIDPAAKQALRIYVSDLHRAESLFGTVATPEFAEPFATILESDTGTRMKQVLKRLLDDNGHLNPSDYPAPADWFKTATGQIGKVKSVMDEVKTIIVAEMEQHRSGAKLAVITTGLVAVILLALIVGISVAVTLKLTRKIERIRSTLDRITETRDFTVSIDDTSRDELGSISRAIDRMASNLASVVEHLVQGVQFMSGGILRLEKVSNQVDEVVKQSDSALQEIAEATQDLTDKAQQIRQAANESLESAQEFSELSGQARAMNQGAQQSIEDLVKINDRAFAATESLNVKTQSIVQILDSVNAISEQTNLLALNAAIEAARAGESGRGFAVVADEVRQLAIRSKEATGEIGQVLAGIKSEAEQLQGVMESIRETGQQTSSNSERSLRNIESLHEQIQAIRGQMALISSSAEQQNATSMTISEDVQEVKKESTEIAGAMVDLGSLIRELESSHASMSGVVSRFAH</sequence>
<dbReference type="CDD" id="cd06225">
    <property type="entry name" value="HAMP"/>
    <property type="match status" value="1"/>
</dbReference>
<feature type="domain" description="HAMP" evidence="8">
    <location>
        <begin position="332"/>
        <end position="385"/>
    </location>
</feature>
<dbReference type="Gene3D" id="1.10.287.950">
    <property type="entry name" value="Methyl-accepting chemotaxis protein"/>
    <property type="match status" value="1"/>
</dbReference>
<dbReference type="SMART" id="SM00283">
    <property type="entry name" value="MA"/>
    <property type="match status" value="1"/>
</dbReference>
<keyword evidence="6" id="KW-0812">Transmembrane</keyword>
<evidence type="ECO:0000256" key="3">
    <source>
        <dbReference type="ARBA" id="ARBA00029447"/>
    </source>
</evidence>
<dbReference type="SUPFAM" id="SSF58104">
    <property type="entry name" value="Methyl-accepting chemotaxis protein (MCP) signaling domain"/>
    <property type="match status" value="1"/>
</dbReference>
<proteinExistence type="inferred from homology"/>
<dbReference type="GO" id="GO:0007165">
    <property type="term" value="P:signal transduction"/>
    <property type="evidence" value="ECO:0007669"/>
    <property type="project" value="UniProtKB-KW"/>
</dbReference>
<feature type="transmembrane region" description="Helical" evidence="6">
    <location>
        <begin position="307"/>
        <end position="332"/>
    </location>
</feature>
<organism evidence="9 10">
    <name type="scientific">Thiorhodococcus drewsii AZ1</name>
    <dbReference type="NCBI Taxonomy" id="765913"/>
    <lineage>
        <taxon>Bacteria</taxon>
        <taxon>Pseudomonadati</taxon>
        <taxon>Pseudomonadota</taxon>
        <taxon>Gammaproteobacteria</taxon>
        <taxon>Chromatiales</taxon>
        <taxon>Chromatiaceae</taxon>
        <taxon>Thiorhodococcus</taxon>
    </lineage>
</organism>
<comment type="caution">
    <text evidence="9">The sequence shown here is derived from an EMBL/GenBank/DDBJ whole genome shotgun (WGS) entry which is preliminary data.</text>
</comment>
<dbReference type="PANTHER" id="PTHR32089:SF112">
    <property type="entry name" value="LYSOZYME-LIKE PROTEIN-RELATED"/>
    <property type="match status" value="1"/>
</dbReference>
<dbReference type="AlphaFoldDB" id="G2DYE4"/>
<dbReference type="PROSITE" id="PS50111">
    <property type="entry name" value="CHEMOTAXIS_TRANSDUC_2"/>
    <property type="match status" value="1"/>
</dbReference>
<comment type="subcellular location">
    <subcellularLocation>
        <location evidence="1">Membrane</location>
    </subcellularLocation>
</comment>
<dbReference type="InterPro" id="IPR013587">
    <property type="entry name" value="Nitrate/nitrite_sensing"/>
</dbReference>
<dbReference type="Proteomes" id="UP000004200">
    <property type="component" value="Unassembled WGS sequence"/>
</dbReference>
<dbReference type="InterPro" id="IPR003660">
    <property type="entry name" value="HAMP_dom"/>
</dbReference>
<dbReference type="STRING" id="765913.ThidrDRAFT_1056"/>